<feature type="domain" description="ABC transporter" evidence="4">
    <location>
        <begin position="16"/>
        <end position="82"/>
    </location>
</feature>
<keyword evidence="5" id="KW-0547">Nucleotide-binding</keyword>
<dbReference type="InterPro" id="IPR003439">
    <property type="entry name" value="ABC_transporter-like_ATP-bd"/>
</dbReference>
<gene>
    <name evidence="5" type="primary">hmuV_2</name>
    <name evidence="5" type="ORF">A8U91_00951</name>
</gene>
<evidence type="ECO:0000256" key="2">
    <source>
        <dbReference type="ARBA" id="ARBA00022967"/>
    </source>
</evidence>
<proteinExistence type="predicted"/>
<dbReference type="PANTHER" id="PTHR42794:SF1">
    <property type="entry name" value="HEMIN IMPORT ATP-BINDING PROTEIN HMUV"/>
    <property type="match status" value="1"/>
</dbReference>
<dbReference type="PATRIC" id="fig|2746.7.peg.978"/>
<dbReference type="EMBL" id="MAJD01000001">
    <property type="protein sequence ID" value="OBX36608.1"/>
    <property type="molecule type" value="Genomic_DNA"/>
</dbReference>
<keyword evidence="5" id="KW-0067">ATP-binding</keyword>
<evidence type="ECO:0000256" key="1">
    <source>
        <dbReference type="ARBA" id="ARBA00022448"/>
    </source>
</evidence>
<keyword evidence="5" id="KW-0378">Hydrolase</keyword>
<evidence type="ECO:0000313" key="6">
    <source>
        <dbReference type="Proteomes" id="UP000092504"/>
    </source>
</evidence>
<dbReference type="AlphaFoldDB" id="A0A1B8P306"/>
<dbReference type="PANTHER" id="PTHR42794">
    <property type="entry name" value="HEMIN IMPORT ATP-BINDING PROTEIN HMUV"/>
    <property type="match status" value="1"/>
</dbReference>
<evidence type="ECO:0000313" key="5">
    <source>
        <dbReference type="EMBL" id="OBX36608.1"/>
    </source>
</evidence>
<dbReference type="Pfam" id="PF00005">
    <property type="entry name" value="ABC_tran"/>
    <property type="match status" value="1"/>
</dbReference>
<accession>A0A1B8P306</accession>
<organism evidence="5 6">
    <name type="scientific">Halomonas elongata</name>
    <dbReference type="NCBI Taxonomy" id="2746"/>
    <lineage>
        <taxon>Bacteria</taxon>
        <taxon>Pseudomonadati</taxon>
        <taxon>Pseudomonadota</taxon>
        <taxon>Gammaproteobacteria</taxon>
        <taxon>Oceanospirillales</taxon>
        <taxon>Halomonadaceae</taxon>
        <taxon>Halomonas</taxon>
    </lineage>
</organism>
<keyword evidence="1" id="KW-0813">Transport</keyword>
<comment type="function">
    <text evidence="3">Part of the ABC transporter complex HmuTUV involved in hemin import. Responsible for energy coupling to the transport system.</text>
</comment>
<keyword evidence="2" id="KW-1278">Translocase</keyword>
<dbReference type="GO" id="GO:0016887">
    <property type="term" value="F:ATP hydrolysis activity"/>
    <property type="evidence" value="ECO:0007669"/>
    <property type="project" value="InterPro"/>
</dbReference>
<dbReference type="SUPFAM" id="SSF52540">
    <property type="entry name" value="P-loop containing nucleoside triphosphate hydrolases"/>
    <property type="match status" value="1"/>
</dbReference>
<dbReference type="Gene3D" id="3.40.50.300">
    <property type="entry name" value="P-loop containing nucleotide triphosphate hydrolases"/>
    <property type="match status" value="1"/>
</dbReference>
<reference evidence="5 6" key="1">
    <citation type="submission" date="2016-06" db="EMBL/GenBank/DDBJ databases">
        <title>Genome sequence of halotolerant plant growth promoting strain of Halomonas elongata HEK1 isolated from salterns of Rann of Kutch, Gujarat, India.</title>
        <authorList>
            <person name="Gaba S."/>
            <person name="Singh R.N."/>
            <person name="Abrol S."/>
            <person name="Kaushik R."/>
            <person name="Saxena A.K."/>
        </authorList>
    </citation>
    <scope>NUCLEOTIDE SEQUENCE [LARGE SCALE GENOMIC DNA]</scope>
    <source>
        <strain evidence="5 6">HEK1</strain>
    </source>
</reference>
<dbReference type="Proteomes" id="UP000092504">
    <property type="component" value="Unassembled WGS sequence"/>
</dbReference>
<name>A0A1B8P306_HALEL</name>
<evidence type="ECO:0000256" key="3">
    <source>
        <dbReference type="ARBA" id="ARBA00037066"/>
    </source>
</evidence>
<evidence type="ECO:0000259" key="4">
    <source>
        <dbReference type="Pfam" id="PF00005"/>
    </source>
</evidence>
<dbReference type="EC" id="3.6.3.-" evidence="5"/>
<comment type="caution">
    <text evidence="5">The sequence shown here is derived from an EMBL/GenBank/DDBJ whole genome shotgun (WGS) entry which is preliminary data.</text>
</comment>
<sequence length="172" mass="18178">MLSLHHAGLIDAPSLSPLHGEVTPGEVLAIVGPNGAGKTTLLTMLSGFRQSQLGAITLDGWSLDAWTPAALAGRRALVAQFEPTGFDWRVRDLVVLSGDPGEAAVAEIMGNWRSPAWPSGACRAFPVGSVSASWWPGRCASWPRHVATMIGMVACCCWMSRPALWISVSSNA</sequence>
<dbReference type="GO" id="GO:0005524">
    <property type="term" value="F:ATP binding"/>
    <property type="evidence" value="ECO:0007669"/>
    <property type="project" value="UniProtKB-KW"/>
</dbReference>
<protein>
    <submittedName>
        <fullName evidence="5">Hemin import ATP-binding protein HmuV</fullName>
        <ecNumber evidence="5">3.6.3.-</ecNumber>
    </submittedName>
</protein>
<dbReference type="InterPro" id="IPR027417">
    <property type="entry name" value="P-loop_NTPase"/>
</dbReference>